<organism evidence="2 3">
    <name type="scientific">Merdimonas faecis</name>
    <dbReference type="NCBI Taxonomy" id="1653435"/>
    <lineage>
        <taxon>Bacteria</taxon>
        <taxon>Bacillati</taxon>
        <taxon>Bacillota</taxon>
        <taxon>Clostridia</taxon>
        <taxon>Lachnospirales</taxon>
        <taxon>Lachnospiraceae</taxon>
        <taxon>Merdimonas</taxon>
    </lineage>
</organism>
<feature type="transmembrane region" description="Helical" evidence="1">
    <location>
        <begin position="30"/>
        <end position="50"/>
    </location>
</feature>
<accession>A0A9D3AJF5</accession>
<evidence type="ECO:0000256" key="1">
    <source>
        <dbReference type="SAM" id="Phobius"/>
    </source>
</evidence>
<dbReference type="Proteomes" id="UP000813420">
    <property type="component" value="Unassembled WGS sequence"/>
</dbReference>
<dbReference type="InterPro" id="IPR008875">
    <property type="entry name" value="TraX"/>
</dbReference>
<dbReference type="Pfam" id="PF05857">
    <property type="entry name" value="TraX"/>
    <property type="match status" value="1"/>
</dbReference>
<evidence type="ECO:0000313" key="2">
    <source>
        <dbReference type="EMBL" id="HJH49681.1"/>
    </source>
</evidence>
<keyword evidence="1" id="KW-1133">Transmembrane helix</keyword>
<gene>
    <name evidence="2" type="ORF">K8V39_05390</name>
</gene>
<dbReference type="RefSeq" id="WP_277271892.1">
    <property type="nucleotide sequence ID" value="NZ_DYXE01000050.1"/>
</dbReference>
<feature type="transmembrane region" description="Helical" evidence="1">
    <location>
        <begin position="150"/>
        <end position="170"/>
    </location>
</feature>
<feature type="transmembrane region" description="Helical" evidence="1">
    <location>
        <begin position="182"/>
        <end position="201"/>
    </location>
</feature>
<dbReference type="EMBL" id="DYXE01000050">
    <property type="protein sequence ID" value="HJH49681.1"/>
    <property type="molecule type" value="Genomic_DNA"/>
</dbReference>
<feature type="transmembrane region" description="Helical" evidence="1">
    <location>
        <begin position="5"/>
        <end position="24"/>
    </location>
</feature>
<name>A0A9D3AJF5_9FIRM</name>
<evidence type="ECO:0000313" key="3">
    <source>
        <dbReference type="Proteomes" id="UP000813420"/>
    </source>
</evidence>
<keyword evidence="1" id="KW-0472">Membrane</keyword>
<dbReference type="AlphaFoldDB" id="A0A9D3AJF5"/>
<reference evidence="2" key="1">
    <citation type="journal article" date="2021" name="PeerJ">
        <title>Extensive microbial diversity within the chicken gut microbiome revealed by metagenomics and culture.</title>
        <authorList>
            <person name="Gilroy R."/>
            <person name="Ravi A."/>
            <person name="Getino M."/>
            <person name="Pursley I."/>
            <person name="Horton D.L."/>
            <person name="Alikhan N.F."/>
            <person name="Baker D."/>
            <person name="Gharbi K."/>
            <person name="Hall N."/>
            <person name="Watson M."/>
            <person name="Adriaenssens E.M."/>
            <person name="Foster-Nyarko E."/>
            <person name="Jarju S."/>
            <person name="Secka A."/>
            <person name="Antonio M."/>
            <person name="Oren A."/>
            <person name="Chaudhuri R.R."/>
            <person name="La Ragione R."/>
            <person name="Hildebrand F."/>
            <person name="Pallen M.J."/>
        </authorList>
    </citation>
    <scope>NUCLEOTIDE SEQUENCE</scope>
    <source>
        <strain evidence="2">USAMLcec4-12693</strain>
    </source>
</reference>
<feature type="transmembrane region" description="Helical" evidence="1">
    <location>
        <begin position="62"/>
        <end position="77"/>
    </location>
</feature>
<comment type="caution">
    <text evidence="2">The sequence shown here is derived from an EMBL/GenBank/DDBJ whole genome shotgun (WGS) entry which is preliminary data.</text>
</comment>
<reference evidence="2" key="2">
    <citation type="submission" date="2021-09" db="EMBL/GenBank/DDBJ databases">
        <authorList>
            <person name="Gilroy R."/>
        </authorList>
    </citation>
    <scope>NUCLEOTIDE SEQUENCE</scope>
    <source>
        <strain evidence="2">USAMLcec4-12693</strain>
    </source>
</reference>
<feature type="transmembrane region" description="Helical" evidence="1">
    <location>
        <begin position="113"/>
        <end position="138"/>
    </location>
</feature>
<keyword evidence="1" id="KW-0812">Transmembrane</keyword>
<proteinExistence type="predicted"/>
<sequence length="233" mass="26117">MNRDVIKYIAIITMTLNHISNIFLDPDTLLGEALLDIGYFTAVTMCYFLVEGYHYTHSKKKYGQRLLVFALISQIPFQEAVGAAAFNMLFTLFFCFLILCAKEYIRRPAERTVAIICLTACTLFGDWALLAAVFTLLFDWSRGDKKKTAWAYGIAFVVFGGINFLSYYMAGDAVGQALLRTLAAGGGIIVSGVIMLCFYNGKKSPRSGKFGKWFFYVYYPAHLAVLVLLRAVM</sequence>
<feature type="transmembrane region" description="Helical" evidence="1">
    <location>
        <begin position="83"/>
        <end position="101"/>
    </location>
</feature>
<protein>
    <submittedName>
        <fullName evidence="2">Conjugal transfer protein TraX</fullName>
    </submittedName>
</protein>
<feature type="transmembrane region" description="Helical" evidence="1">
    <location>
        <begin position="213"/>
        <end position="232"/>
    </location>
</feature>